<feature type="region of interest" description="Disordered" evidence="1">
    <location>
        <begin position="1"/>
        <end position="40"/>
    </location>
</feature>
<keyword evidence="3" id="KW-1185">Reference proteome</keyword>
<accession>A0A397G7Z6</accession>
<gene>
    <name evidence="2" type="ORF">Glove_590g27</name>
</gene>
<organism evidence="2 3">
    <name type="scientific">Diversispora epigaea</name>
    <dbReference type="NCBI Taxonomy" id="1348612"/>
    <lineage>
        <taxon>Eukaryota</taxon>
        <taxon>Fungi</taxon>
        <taxon>Fungi incertae sedis</taxon>
        <taxon>Mucoromycota</taxon>
        <taxon>Glomeromycotina</taxon>
        <taxon>Glomeromycetes</taxon>
        <taxon>Diversisporales</taxon>
        <taxon>Diversisporaceae</taxon>
        <taxon>Diversispora</taxon>
    </lineage>
</organism>
<name>A0A397G7Z6_9GLOM</name>
<dbReference type="EMBL" id="PQFF01000495">
    <property type="protein sequence ID" value="RHZ47125.1"/>
    <property type="molecule type" value="Genomic_DNA"/>
</dbReference>
<sequence length="137" mass="16353">MYDIYNISESSEMESKRNQEEDRGEDKGEDVGESNEMGKQDIDYAIYNINQNYYRLISRLRKRNQEEDGDKDKGGEVDEKSRKRIHLDGRERDEEKEDFDMNDEEEEEEEKEVEIKLSKKRMSDRISGKLGPRAIYK</sequence>
<feature type="compositionally biased region" description="Basic and acidic residues" evidence="1">
    <location>
        <begin position="63"/>
        <end position="93"/>
    </location>
</feature>
<comment type="caution">
    <text evidence="2">The sequence shown here is derived from an EMBL/GenBank/DDBJ whole genome shotgun (WGS) entry which is preliminary data.</text>
</comment>
<feature type="compositionally biased region" description="Acidic residues" evidence="1">
    <location>
        <begin position="94"/>
        <end position="112"/>
    </location>
</feature>
<feature type="region of interest" description="Disordered" evidence="1">
    <location>
        <begin position="60"/>
        <end position="137"/>
    </location>
</feature>
<dbReference type="Proteomes" id="UP000266861">
    <property type="component" value="Unassembled WGS sequence"/>
</dbReference>
<feature type="compositionally biased region" description="Basic and acidic residues" evidence="1">
    <location>
        <begin position="13"/>
        <end position="40"/>
    </location>
</feature>
<dbReference type="AlphaFoldDB" id="A0A397G7Z6"/>
<reference evidence="2 3" key="1">
    <citation type="submission" date="2018-08" db="EMBL/GenBank/DDBJ databases">
        <title>Genome and evolution of the arbuscular mycorrhizal fungus Diversispora epigaea (formerly Glomus versiforme) and its bacterial endosymbionts.</title>
        <authorList>
            <person name="Sun X."/>
            <person name="Fei Z."/>
            <person name="Harrison M."/>
        </authorList>
    </citation>
    <scope>NUCLEOTIDE SEQUENCE [LARGE SCALE GENOMIC DNA]</scope>
    <source>
        <strain evidence="2 3">IT104</strain>
    </source>
</reference>
<evidence type="ECO:0000256" key="1">
    <source>
        <dbReference type="SAM" id="MobiDB-lite"/>
    </source>
</evidence>
<feature type="compositionally biased region" description="Basic and acidic residues" evidence="1">
    <location>
        <begin position="113"/>
        <end position="127"/>
    </location>
</feature>
<proteinExistence type="predicted"/>
<protein>
    <submittedName>
        <fullName evidence="2">Uncharacterized protein</fullName>
    </submittedName>
</protein>
<evidence type="ECO:0000313" key="2">
    <source>
        <dbReference type="EMBL" id="RHZ47125.1"/>
    </source>
</evidence>
<evidence type="ECO:0000313" key="3">
    <source>
        <dbReference type="Proteomes" id="UP000266861"/>
    </source>
</evidence>